<evidence type="ECO:0000256" key="3">
    <source>
        <dbReference type="ARBA" id="ARBA00023163"/>
    </source>
</evidence>
<dbReference type="Proteomes" id="UP000032900">
    <property type="component" value="Unassembled WGS sequence"/>
</dbReference>
<dbReference type="OrthoDB" id="9127033at2"/>
<dbReference type="GO" id="GO:0003677">
    <property type="term" value="F:DNA binding"/>
    <property type="evidence" value="ECO:0007669"/>
    <property type="project" value="UniProtKB-KW"/>
</dbReference>
<evidence type="ECO:0000259" key="5">
    <source>
        <dbReference type="PROSITE" id="PS51063"/>
    </source>
</evidence>
<dbReference type="SUPFAM" id="SSF46785">
    <property type="entry name" value="Winged helix' DNA-binding domain"/>
    <property type="match status" value="1"/>
</dbReference>
<accession>A0A0E9LSA1</accession>
<keyword evidence="2" id="KW-0238">DNA-binding</keyword>
<reference evidence="6 7" key="1">
    <citation type="journal article" date="2015" name="Microbes Environ.">
        <title>Distribution and evolution of nitrogen fixation genes in the phylum bacteroidetes.</title>
        <authorList>
            <person name="Inoue J."/>
            <person name="Oshima K."/>
            <person name="Suda W."/>
            <person name="Sakamoto M."/>
            <person name="Iino T."/>
            <person name="Noda S."/>
            <person name="Hongoh Y."/>
            <person name="Hattori M."/>
            <person name="Ohkuma M."/>
        </authorList>
    </citation>
    <scope>NUCLEOTIDE SEQUENCE [LARGE SCALE GENOMIC DNA]</scope>
    <source>
        <strain evidence="6">JCM 15548</strain>
    </source>
</reference>
<dbReference type="PROSITE" id="PS50042">
    <property type="entry name" value="CNMP_BINDING_3"/>
    <property type="match status" value="1"/>
</dbReference>
<dbReference type="RefSeq" id="WP_062122260.1">
    <property type="nucleotide sequence ID" value="NZ_BAZW01000003.1"/>
</dbReference>
<keyword evidence="1" id="KW-0805">Transcription regulation</keyword>
<evidence type="ECO:0000259" key="4">
    <source>
        <dbReference type="PROSITE" id="PS50042"/>
    </source>
</evidence>
<dbReference type="GO" id="GO:0003700">
    <property type="term" value="F:DNA-binding transcription factor activity"/>
    <property type="evidence" value="ECO:0007669"/>
    <property type="project" value="TreeGrafter"/>
</dbReference>
<dbReference type="InterPro" id="IPR018490">
    <property type="entry name" value="cNMP-bd_dom_sf"/>
</dbReference>
<dbReference type="SMART" id="SM00419">
    <property type="entry name" value="HTH_CRP"/>
    <property type="match status" value="1"/>
</dbReference>
<dbReference type="EMBL" id="BAZW01000003">
    <property type="protein sequence ID" value="GAO28447.1"/>
    <property type="molecule type" value="Genomic_DNA"/>
</dbReference>
<comment type="caution">
    <text evidence="6">The sequence shown here is derived from an EMBL/GenBank/DDBJ whole genome shotgun (WGS) entry which is preliminary data.</text>
</comment>
<keyword evidence="7" id="KW-1185">Reference proteome</keyword>
<feature type="domain" description="HTH crp-type" evidence="5">
    <location>
        <begin position="91"/>
        <end position="160"/>
    </location>
</feature>
<dbReference type="SUPFAM" id="SSF51206">
    <property type="entry name" value="cAMP-binding domain-like"/>
    <property type="match status" value="1"/>
</dbReference>
<sequence length="169" mass="19305">MVKTIKENPNGRNNILEINNQGSFMGLMCLLGGSENAYTSMALTNTRVRFIKKDQLDELLKSNLELYGEIIRHTLKTAQKNINRLITINNKQLPGRVADVILYFYELFNGTQQFEFPLSREELAQFSGTTKESFIRTLTEFKNDKIILIDGKNITINSMPIIQTLSRLG</sequence>
<dbReference type="PANTHER" id="PTHR24567:SF74">
    <property type="entry name" value="HTH-TYPE TRANSCRIPTIONAL REGULATOR ARCR"/>
    <property type="match status" value="1"/>
</dbReference>
<organism evidence="6 7">
    <name type="scientific">Geofilum rubicundum JCM 15548</name>
    <dbReference type="NCBI Taxonomy" id="1236989"/>
    <lineage>
        <taxon>Bacteria</taxon>
        <taxon>Pseudomonadati</taxon>
        <taxon>Bacteroidota</taxon>
        <taxon>Bacteroidia</taxon>
        <taxon>Marinilabiliales</taxon>
        <taxon>Marinilabiliaceae</taxon>
        <taxon>Geofilum</taxon>
    </lineage>
</organism>
<dbReference type="GO" id="GO:0005829">
    <property type="term" value="C:cytosol"/>
    <property type="evidence" value="ECO:0007669"/>
    <property type="project" value="TreeGrafter"/>
</dbReference>
<dbReference type="STRING" id="1236989.JCM15548_1544"/>
<dbReference type="AlphaFoldDB" id="A0A0E9LSA1"/>
<dbReference type="Gene3D" id="2.60.120.10">
    <property type="entry name" value="Jelly Rolls"/>
    <property type="match status" value="1"/>
</dbReference>
<evidence type="ECO:0000313" key="7">
    <source>
        <dbReference type="Proteomes" id="UP000032900"/>
    </source>
</evidence>
<protein>
    <submittedName>
        <fullName evidence="6">Transcriptional regulator, Crp/Fnr family</fullName>
    </submittedName>
</protein>
<dbReference type="InterPro" id="IPR012318">
    <property type="entry name" value="HTH_CRP"/>
</dbReference>
<dbReference type="InterPro" id="IPR050397">
    <property type="entry name" value="Env_Response_Regulators"/>
</dbReference>
<dbReference type="PANTHER" id="PTHR24567">
    <property type="entry name" value="CRP FAMILY TRANSCRIPTIONAL REGULATORY PROTEIN"/>
    <property type="match status" value="1"/>
</dbReference>
<dbReference type="Gene3D" id="1.10.10.10">
    <property type="entry name" value="Winged helix-like DNA-binding domain superfamily/Winged helix DNA-binding domain"/>
    <property type="match status" value="1"/>
</dbReference>
<evidence type="ECO:0000256" key="1">
    <source>
        <dbReference type="ARBA" id="ARBA00023015"/>
    </source>
</evidence>
<dbReference type="InterPro" id="IPR014710">
    <property type="entry name" value="RmlC-like_jellyroll"/>
</dbReference>
<gene>
    <name evidence="6" type="ORF">JCM15548_1544</name>
</gene>
<dbReference type="PROSITE" id="PS51063">
    <property type="entry name" value="HTH_CRP_2"/>
    <property type="match status" value="1"/>
</dbReference>
<dbReference type="InterPro" id="IPR000595">
    <property type="entry name" value="cNMP-bd_dom"/>
</dbReference>
<dbReference type="InterPro" id="IPR036390">
    <property type="entry name" value="WH_DNA-bd_sf"/>
</dbReference>
<dbReference type="InterPro" id="IPR036388">
    <property type="entry name" value="WH-like_DNA-bd_sf"/>
</dbReference>
<dbReference type="CDD" id="cd00038">
    <property type="entry name" value="CAP_ED"/>
    <property type="match status" value="1"/>
</dbReference>
<feature type="domain" description="Cyclic nucleotide-binding" evidence="4">
    <location>
        <begin position="1"/>
        <end position="77"/>
    </location>
</feature>
<name>A0A0E9LSA1_9BACT</name>
<keyword evidence="3" id="KW-0804">Transcription</keyword>
<evidence type="ECO:0000256" key="2">
    <source>
        <dbReference type="ARBA" id="ARBA00023125"/>
    </source>
</evidence>
<dbReference type="Pfam" id="PF00027">
    <property type="entry name" value="cNMP_binding"/>
    <property type="match status" value="1"/>
</dbReference>
<proteinExistence type="predicted"/>
<dbReference type="Pfam" id="PF13545">
    <property type="entry name" value="HTH_Crp_2"/>
    <property type="match status" value="1"/>
</dbReference>
<evidence type="ECO:0000313" key="6">
    <source>
        <dbReference type="EMBL" id="GAO28447.1"/>
    </source>
</evidence>